<dbReference type="InterPro" id="IPR047951">
    <property type="entry name" value="Transpos_ISL3"/>
</dbReference>
<organism evidence="2 3">
    <name type="scientific">Methylobacterium persicinum</name>
    <dbReference type="NCBI Taxonomy" id="374426"/>
    <lineage>
        <taxon>Bacteria</taxon>
        <taxon>Pseudomonadati</taxon>
        <taxon>Pseudomonadota</taxon>
        <taxon>Alphaproteobacteria</taxon>
        <taxon>Hyphomicrobiales</taxon>
        <taxon>Methylobacteriaceae</taxon>
        <taxon>Methylobacterium</taxon>
    </lineage>
</organism>
<dbReference type="NCBIfam" id="NF033550">
    <property type="entry name" value="transpos_ISL3"/>
    <property type="match status" value="1"/>
</dbReference>
<dbReference type="Pfam" id="PF01610">
    <property type="entry name" value="DDE_Tnp_ISL3"/>
    <property type="match status" value="1"/>
</dbReference>
<sequence length="485" mass="53907">MVRRFWCDAAACGRKIFAERFSEDVLPTFARRTSRLEQIVHHLGLALGGRPGAGLAQRLMLPVSRDTLLRVIRRRAATHSDPLSVIGIDDFAWRRNHRYGTLVCDLERRRIVALLPDREQATAQTWLKMNGSIQIVARDRGGGYDEAIARALPQAIQIADRWHLMENASRGFLDAVRRSMRQVREVVGAATIDPALLTAAERIQYERYLRREEADAAIRALAEAGVPIRRICQRLGHSRKVVRAVLRGERTDVFRVRQSSLDAYLPWLDAQWDAGSRNATELWRRAKGQGFRGSLRVVGEWATRRRRAEQAKIERLQRVPSARTLARWLTTGRDRLTKAETLTVAAVEDGVPALVEAREVVGAFQTMVRAMAPDKLERWLTRAGIGLVASFARGVGLPLAAGGLHLREVQDTTRRRPCVSVMAVKASRKADISLHGVDAASFKRVTTGTPSASATCLNRAKRGVAASGLSDIVPRRLAGAVGWVT</sequence>
<evidence type="ECO:0000313" key="2">
    <source>
        <dbReference type="EMBL" id="MDQ0442643.1"/>
    </source>
</evidence>
<dbReference type="Proteomes" id="UP001236369">
    <property type="component" value="Unassembled WGS sequence"/>
</dbReference>
<name>A0ABU0HJZ3_9HYPH</name>
<protein>
    <submittedName>
        <fullName evidence="2">Transposase</fullName>
    </submittedName>
</protein>
<keyword evidence="3" id="KW-1185">Reference proteome</keyword>
<evidence type="ECO:0000313" key="3">
    <source>
        <dbReference type="Proteomes" id="UP001236369"/>
    </source>
</evidence>
<feature type="domain" description="Transposase IS204/IS1001/IS1096/IS1165 DDE" evidence="1">
    <location>
        <begin position="86"/>
        <end position="184"/>
    </location>
</feature>
<dbReference type="EMBL" id="JAUSVV010000004">
    <property type="protein sequence ID" value="MDQ0442643.1"/>
    <property type="molecule type" value="Genomic_DNA"/>
</dbReference>
<proteinExistence type="predicted"/>
<dbReference type="PANTHER" id="PTHR33498">
    <property type="entry name" value="TRANSPOSASE FOR INSERTION SEQUENCE ELEMENT IS1557"/>
    <property type="match status" value="1"/>
</dbReference>
<comment type="caution">
    <text evidence="2">The sequence shown here is derived from an EMBL/GenBank/DDBJ whole genome shotgun (WGS) entry which is preliminary data.</text>
</comment>
<dbReference type="PANTHER" id="PTHR33498:SF1">
    <property type="entry name" value="TRANSPOSASE FOR INSERTION SEQUENCE ELEMENT IS1557"/>
    <property type="match status" value="1"/>
</dbReference>
<evidence type="ECO:0000259" key="1">
    <source>
        <dbReference type="Pfam" id="PF01610"/>
    </source>
</evidence>
<reference evidence="2 3" key="1">
    <citation type="submission" date="2023-07" db="EMBL/GenBank/DDBJ databases">
        <title>Genomic Encyclopedia of Type Strains, Phase IV (KMG-IV): sequencing the most valuable type-strain genomes for metagenomic binning, comparative biology and taxonomic classification.</title>
        <authorList>
            <person name="Goeker M."/>
        </authorList>
    </citation>
    <scope>NUCLEOTIDE SEQUENCE [LARGE SCALE GENOMIC DNA]</scope>
    <source>
        <strain evidence="2 3">DSM 19562</strain>
    </source>
</reference>
<accession>A0ABU0HJZ3</accession>
<gene>
    <name evidence="2" type="ORF">QO016_002140</name>
</gene>
<dbReference type="InterPro" id="IPR002560">
    <property type="entry name" value="Transposase_DDE"/>
</dbReference>